<organism evidence="3 4">
    <name type="scientific">Candidatus Magasanikbacteria bacterium CG10_big_fil_rev_8_21_14_0_10_36_32</name>
    <dbReference type="NCBI Taxonomy" id="1974646"/>
    <lineage>
        <taxon>Bacteria</taxon>
        <taxon>Candidatus Magasanikiibacteriota</taxon>
    </lineage>
</organism>
<evidence type="ECO:0000313" key="4">
    <source>
        <dbReference type="Proteomes" id="UP000231426"/>
    </source>
</evidence>
<keyword evidence="2" id="KW-0732">Signal</keyword>
<dbReference type="Proteomes" id="UP000231426">
    <property type="component" value="Unassembled WGS sequence"/>
</dbReference>
<feature type="transmembrane region" description="Helical" evidence="1">
    <location>
        <begin position="51"/>
        <end position="70"/>
    </location>
</feature>
<keyword evidence="1" id="KW-0472">Membrane</keyword>
<feature type="transmembrane region" description="Helical" evidence="1">
    <location>
        <begin position="91"/>
        <end position="109"/>
    </location>
</feature>
<dbReference type="EMBL" id="PFBV01000003">
    <property type="protein sequence ID" value="PIT88628.1"/>
    <property type="molecule type" value="Genomic_DNA"/>
</dbReference>
<name>A0A2M6W748_9BACT</name>
<dbReference type="InterPro" id="IPR043993">
    <property type="entry name" value="T4SS_pilin"/>
</dbReference>
<accession>A0A2M6W748</accession>
<proteinExistence type="predicted"/>
<reference evidence="4" key="1">
    <citation type="submission" date="2017-09" db="EMBL/GenBank/DDBJ databases">
        <title>Depth-based differentiation of microbial function through sediment-hosted aquifers and enrichment of novel symbionts in the deep terrestrial subsurface.</title>
        <authorList>
            <person name="Probst A.J."/>
            <person name="Ladd B."/>
            <person name="Jarett J.K."/>
            <person name="Geller-Mcgrath D.E."/>
            <person name="Sieber C.M.K."/>
            <person name="Emerson J.B."/>
            <person name="Anantharaman K."/>
            <person name="Thomas B.C."/>
            <person name="Malmstrom R."/>
            <person name="Stieglmeier M."/>
            <person name="Klingl A."/>
            <person name="Woyke T."/>
            <person name="Ryan C.M."/>
            <person name="Banfield J.F."/>
        </authorList>
    </citation>
    <scope>NUCLEOTIDE SEQUENCE [LARGE SCALE GENOMIC DNA]</scope>
</reference>
<comment type="caution">
    <text evidence="3">The sequence shown here is derived from an EMBL/GenBank/DDBJ whole genome shotgun (WGS) entry which is preliminary data.</text>
</comment>
<evidence type="ECO:0008006" key="5">
    <source>
        <dbReference type="Google" id="ProtNLM"/>
    </source>
</evidence>
<dbReference type="Pfam" id="PF18895">
    <property type="entry name" value="T4SS_pilin"/>
    <property type="match status" value="1"/>
</dbReference>
<keyword evidence="1" id="KW-0812">Transmembrane</keyword>
<evidence type="ECO:0000256" key="2">
    <source>
        <dbReference type="SAM" id="SignalP"/>
    </source>
</evidence>
<protein>
    <recommendedName>
        <fullName evidence="5">TrbC/VIRB2 family protein</fullName>
    </recommendedName>
</protein>
<evidence type="ECO:0000313" key="3">
    <source>
        <dbReference type="EMBL" id="PIT88628.1"/>
    </source>
</evidence>
<sequence length="120" mass="12817">MKKIILFLTIVSCIWTAMPLSTTTVNAAEPETVKLENPLTVDANPSSIIGLFIKAILGIVGGLALVMAVYGGFQWLTAAGNKEKIDSGSKTMLWAVVGLILTLSSYLLVDTFLNFLKGGR</sequence>
<keyword evidence="1" id="KW-1133">Transmembrane helix</keyword>
<dbReference type="AlphaFoldDB" id="A0A2M6W748"/>
<gene>
    <name evidence="3" type="ORF">COU29_02540</name>
</gene>
<evidence type="ECO:0000256" key="1">
    <source>
        <dbReference type="SAM" id="Phobius"/>
    </source>
</evidence>
<feature type="signal peptide" evidence="2">
    <location>
        <begin position="1"/>
        <end position="27"/>
    </location>
</feature>
<feature type="chain" id="PRO_5014895621" description="TrbC/VIRB2 family protein" evidence="2">
    <location>
        <begin position="28"/>
        <end position="120"/>
    </location>
</feature>